<protein>
    <recommendedName>
        <fullName evidence="3">N-acetyltransferase domain-containing protein</fullName>
    </recommendedName>
</protein>
<dbReference type="STRING" id="937777.Deipe_2346"/>
<dbReference type="KEGG" id="dpd:Deipe_2346"/>
<evidence type="ECO:0000313" key="1">
    <source>
        <dbReference type="EMBL" id="AFZ67824.1"/>
    </source>
</evidence>
<sequence>MLYRAFTPADFGPLVDLDLTVLRREDPLFDTLSEREREGRVRTSLAALRFYERSEHSFVAEEDGELRGAIFAQSVWQGDRPTVLVTRLWLARPADADVTSGLLRACSKSAYDAAIYELHLGVTAELQEGAAREHFREQGVYAVRLLGSRADSAPGREMKRHHES</sequence>
<dbReference type="InterPro" id="IPR018987">
    <property type="entry name" value="DUF1999"/>
</dbReference>
<dbReference type="Gene3D" id="3.40.630.30">
    <property type="match status" value="1"/>
</dbReference>
<dbReference type="Pfam" id="PF09390">
    <property type="entry name" value="DUF1999"/>
    <property type="match status" value="1"/>
</dbReference>
<evidence type="ECO:0008006" key="3">
    <source>
        <dbReference type="Google" id="ProtNLM"/>
    </source>
</evidence>
<evidence type="ECO:0000313" key="2">
    <source>
        <dbReference type="Proteomes" id="UP000010467"/>
    </source>
</evidence>
<accession>L0A302</accession>
<name>L0A302_DEIPD</name>
<dbReference type="HOGENOM" id="CLU_136082_0_0_0"/>
<dbReference type="Proteomes" id="UP000010467">
    <property type="component" value="Chromosome"/>
</dbReference>
<dbReference type="RefSeq" id="WP_015236126.1">
    <property type="nucleotide sequence ID" value="NC_019793.1"/>
</dbReference>
<dbReference type="AlphaFoldDB" id="L0A302"/>
<dbReference type="PATRIC" id="fig|937777.3.peg.2347"/>
<dbReference type="OrthoDB" id="66481at2"/>
<reference evidence="2" key="1">
    <citation type="submission" date="2012-03" db="EMBL/GenBank/DDBJ databases">
        <title>Complete sequence of chromosome of Deinococcus peraridilitoris DSM 19664.</title>
        <authorList>
            <person name="Lucas S."/>
            <person name="Copeland A."/>
            <person name="Lapidus A."/>
            <person name="Glavina del Rio T."/>
            <person name="Dalin E."/>
            <person name="Tice H."/>
            <person name="Bruce D."/>
            <person name="Goodwin L."/>
            <person name="Pitluck S."/>
            <person name="Peters L."/>
            <person name="Mikhailova N."/>
            <person name="Lu M."/>
            <person name="Kyrpides N."/>
            <person name="Mavromatis K."/>
            <person name="Ivanova N."/>
            <person name="Brettin T."/>
            <person name="Detter J.C."/>
            <person name="Han C."/>
            <person name="Larimer F."/>
            <person name="Land M."/>
            <person name="Hauser L."/>
            <person name="Markowitz V."/>
            <person name="Cheng J.-F."/>
            <person name="Hugenholtz P."/>
            <person name="Woyke T."/>
            <person name="Wu D."/>
            <person name="Pukall R."/>
            <person name="Steenblock K."/>
            <person name="Brambilla E."/>
            <person name="Klenk H.-P."/>
            <person name="Eisen J.A."/>
        </authorList>
    </citation>
    <scope>NUCLEOTIDE SEQUENCE [LARGE SCALE GENOMIC DNA]</scope>
    <source>
        <strain evidence="2">DSM 19664 / LMG 22246 / CIP 109416 / KR-200</strain>
    </source>
</reference>
<dbReference type="eggNOG" id="ENOG5032TPF">
    <property type="taxonomic scope" value="Bacteria"/>
</dbReference>
<organism evidence="1 2">
    <name type="scientific">Deinococcus peraridilitoris (strain DSM 19664 / LMG 22246 / CIP 109416 / KR-200)</name>
    <dbReference type="NCBI Taxonomy" id="937777"/>
    <lineage>
        <taxon>Bacteria</taxon>
        <taxon>Thermotogati</taxon>
        <taxon>Deinococcota</taxon>
        <taxon>Deinococci</taxon>
        <taxon>Deinococcales</taxon>
        <taxon>Deinococcaceae</taxon>
        <taxon>Deinococcus</taxon>
    </lineage>
</organism>
<gene>
    <name evidence="1" type="ordered locus">Deipe_2346</name>
</gene>
<dbReference type="InterPro" id="IPR016181">
    <property type="entry name" value="Acyl_CoA_acyltransferase"/>
</dbReference>
<proteinExistence type="predicted"/>
<dbReference type="SUPFAM" id="SSF55729">
    <property type="entry name" value="Acyl-CoA N-acyltransferases (Nat)"/>
    <property type="match status" value="1"/>
</dbReference>
<dbReference type="EMBL" id="CP003382">
    <property type="protein sequence ID" value="AFZ67824.1"/>
    <property type="molecule type" value="Genomic_DNA"/>
</dbReference>
<keyword evidence="2" id="KW-1185">Reference proteome</keyword>